<comment type="caution">
    <text evidence="1">The sequence shown here is derived from an EMBL/GenBank/DDBJ whole genome shotgun (WGS) entry which is preliminary data.</text>
</comment>
<evidence type="ECO:0000313" key="2">
    <source>
        <dbReference type="Proteomes" id="UP000233731"/>
    </source>
</evidence>
<organism evidence="1 2">
    <name type="scientific">Bifidobacterium asteroides</name>
    <dbReference type="NCBI Taxonomy" id="1684"/>
    <lineage>
        <taxon>Bacteria</taxon>
        <taxon>Bacillati</taxon>
        <taxon>Actinomycetota</taxon>
        <taxon>Actinomycetes</taxon>
        <taxon>Bifidobacteriales</taxon>
        <taxon>Bifidobacteriaceae</taxon>
        <taxon>Bifidobacterium</taxon>
    </lineage>
</organism>
<dbReference type="EMBL" id="PCHJ01000013">
    <property type="protein sequence ID" value="PKV09816.1"/>
    <property type="molecule type" value="Genomic_DNA"/>
</dbReference>
<dbReference type="Proteomes" id="UP000233731">
    <property type="component" value="Unassembled WGS sequence"/>
</dbReference>
<dbReference type="AlphaFoldDB" id="A0A2N3RBD6"/>
<protein>
    <submittedName>
        <fullName evidence="1">Uncharacterized protein</fullName>
    </submittedName>
</protein>
<dbReference type="RefSeq" id="WP_180335402.1">
    <property type="nucleotide sequence ID" value="NZ_PCHJ01000013.1"/>
</dbReference>
<sequence length="51" mass="5971">MGFFTDDRQYKVVERHFLAPDKVVLNEVTMDEAKQFVRGADSSHDYVIEHV</sequence>
<accession>A0A2N3RBD6</accession>
<name>A0A2N3RBD6_9BIFI</name>
<evidence type="ECO:0000313" key="1">
    <source>
        <dbReference type="EMBL" id="PKV09816.1"/>
    </source>
</evidence>
<gene>
    <name evidence="1" type="ORF">CQR44_0719</name>
</gene>
<reference evidence="1 2" key="1">
    <citation type="submission" date="2017-10" db="EMBL/GenBank/DDBJ databases">
        <title>Bifidobacterium genomics.</title>
        <authorList>
            <person name="Lugli G.A."/>
            <person name="Milani C."/>
            <person name="Mancabelli L."/>
        </authorList>
    </citation>
    <scope>NUCLEOTIDE SEQUENCE [LARGE SCALE GENOMIC DNA]</scope>
    <source>
        <strain evidence="1 2">1460B</strain>
    </source>
</reference>
<proteinExistence type="predicted"/>